<dbReference type="PANTHER" id="PTHR24220:SF86">
    <property type="entry name" value="ABC TRANSPORTER ABCH.1"/>
    <property type="match status" value="1"/>
</dbReference>
<dbReference type="SMART" id="SM00382">
    <property type="entry name" value="AAA"/>
    <property type="match status" value="1"/>
</dbReference>
<dbReference type="InterPro" id="IPR003593">
    <property type="entry name" value="AAA+_ATPase"/>
</dbReference>
<dbReference type="GO" id="GO:0016887">
    <property type="term" value="F:ATP hydrolysis activity"/>
    <property type="evidence" value="ECO:0007669"/>
    <property type="project" value="InterPro"/>
</dbReference>
<dbReference type="AlphaFoldDB" id="A0A919BD35"/>
<dbReference type="Proteomes" id="UP000623842">
    <property type="component" value="Unassembled WGS sequence"/>
</dbReference>
<dbReference type="GO" id="GO:0005886">
    <property type="term" value="C:plasma membrane"/>
    <property type="evidence" value="ECO:0007669"/>
    <property type="project" value="TreeGrafter"/>
</dbReference>
<evidence type="ECO:0000313" key="6">
    <source>
        <dbReference type="EMBL" id="GHF84327.1"/>
    </source>
</evidence>
<dbReference type="PROSITE" id="PS00211">
    <property type="entry name" value="ABC_TRANSPORTER_1"/>
    <property type="match status" value="1"/>
</dbReference>
<evidence type="ECO:0000256" key="2">
    <source>
        <dbReference type="ARBA" id="ARBA00022741"/>
    </source>
</evidence>
<reference evidence="6" key="2">
    <citation type="submission" date="2020-09" db="EMBL/GenBank/DDBJ databases">
        <authorList>
            <person name="Sun Q."/>
            <person name="Kim S."/>
        </authorList>
    </citation>
    <scope>NUCLEOTIDE SEQUENCE</scope>
    <source>
        <strain evidence="6">KCTC 42731</strain>
    </source>
</reference>
<evidence type="ECO:0000256" key="3">
    <source>
        <dbReference type="ARBA" id="ARBA00022840"/>
    </source>
</evidence>
<dbReference type="CDD" id="cd03255">
    <property type="entry name" value="ABC_MJ0796_LolCDE_FtsE"/>
    <property type="match status" value="1"/>
</dbReference>
<reference evidence="6" key="1">
    <citation type="journal article" date="2014" name="Int. J. Syst. Evol. Microbiol.">
        <title>Complete genome sequence of Corynebacterium casei LMG S-19264T (=DSM 44701T), isolated from a smear-ripened cheese.</title>
        <authorList>
            <consortium name="US DOE Joint Genome Institute (JGI-PGF)"/>
            <person name="Walter F."/>
            <person name="Albersmeier A."/>
            <person name="Kalinowski J."/>
            <person name="Ruckert C."/>
        </authorList>
    </citation>
    <scope>NUCLEOTIDE SEQUENCE</scope>
    <source>
        <strain evidence="6">KCTC 42731</strain>
    </source>
</reference>
<sequence>MISLQKVRKGYHSSEGVLDVLKGVDLNVQQSDFVSLLGRSGEGKSTLLNILGGFDSFNSGSYEFNGIEVSSLNSSELTTFRMNNIGFVFQSFHLIKHLTVLKNIELPLLLQKVSKTERRVRSLAMLKRLGLEDKQDYYPRQLSGGQCQRVAIARALVVKPSLILADEPTGSLDRENADSILNLFQELNQEGHCIVLVTHDPLVAQRTNRTYKLQQGVLRTGNV</sequence>
<evidence type="ECO:0000313" key="7">
    <source>
        <dbReference type="Proteomes" id="UP000623842"/>
    </source>
</evidence>
<dbReference type="InterPro" id="IPR027417">
    <property type="entry name" value="P-loop_NTPase"/>
</dbReference>
<dbReference type="GO" id="GO:0022857">
    <property type="term" value="F:transmembrane transporter activity"/>
    <property type="evidence" value="ECO:0007669"/>
    <property type="project" value="TreeGrafter"/>
</dbReference>
<dbReference type="SUPFAM" id="SSF52540">
    <property type="entry name" value="P-loop containing nucleoside triphosphate hydrolases"/>
    <property type="match status" value="1"/>
</dbReference>
<dbReference type="RefSeq" id="WP_189767830.1">
    <property type="nucleotide sequence ID" value="NZ_BNCK01000002.1"/>
</dbReference>
<dbReference type="Gene3D" id="3.40.50.300">
    <property type="entry name" value="P-loop containing nucleotide triphosphate hydrolases"/>
    <property type="match status" value="1"/>
</dbReference>
<comment type="similarity">
    <text evidence="4">Belongs to the ABC transporter superfamily. Macrolide exporter (TC 3.A.1.122) family.</text>
</comment>
<comment type="caution">
    <text evidence="6">The sequence shown here is derived from an EMBL/GenBank/DDBJ whole genome shotgun (WGS) entry which is preliminary data.</text>
</comment>
<dbReference type="InterPro" id="IPR017871">
    <property type="entry name" value="ABC_transporter-like_CS"/>
</dbReference>
<dbReference type="InterPro" id="IPR015854">
    <property type="entry name" value="ABC_transpr_LolD-like"/>
</dbReference>
<dbReference type="PANTHER" id="PTHR24220">
    <property type="entry name" value="IMPORT ATP-BINDING PROTEIN"/>
    <property type="match status" value="1"/>
</dbReference>
<evidence type="ECO:0000256" key="4">
    <source>
        <dbReference type="ARBA" id="ARBA00038388"/>
    </source>
</evidence>
<gene>
    <name evidence="6" type="ORF">GCM10017161_09660</name>
</gene>
<keyword evidence="7" id="KW-1185">Reference proteome</keyword>
<evidence type="ECO:0000256" key="1">
    <source>
        <dbReference type="ARBA" id="ARBA00022448"/>
    </source>
</evidence>
<organism evidence="6 7">
    <name type="scientific">Thalassotalea marina</name>
    <dbReference type="NCBI Taxonomy" id="1673741"/>
    <lineage>
        <taxon>Bacteria</taxon>
        <taxon>Pseudomonadati</taxon>
        <taxon>Pseudomonadota</taxon>
        <taxon>Gammaproteobacteria</taxon>
        <taxon>Alteromonadales</taxon>
        <taxon>Colwelliaceae</taxon>
        <taxon>Thalassotalea</taxon>
    </lineage>
</organism>
<proteinExistence type="inferred from homology"/>
<dbReference type="PROSITE" id="PS50893">
    <property type="entry name" value="ABC_TRANSPORTER_2"/>
    <property type="match status" value="1"/>
</dbReference>
<keyword evidence="1" id="KW-0813">Transport</keyword>
<name>A0A919BD35_9GAMM</name>
<keyword evidence="3 6" id="KW-0067">ATP-binding</keyword>
<evidence type="ECO:0000259" key="5">
    <source>
        <dbReference type="PROSITE" id="PS50893"/>
    </source>
</evidence>
<accession>A0A919BD35</accession>
<dbReference type="FunFam" id="3.40.50.300:FF:000032">
    <property type="entry name" value="Export ABC transporter ATP-binding protein"/>
    <property type="match status" value="1"/>
</dbReference>
<feature type="domain" description="ABC transporter" evidence="5">
    <location>
        <begin position="2"/>
        <end position="223"/>
    </location>
</feature>
<dbReference type="GO" id="GO:1902495">
    <property type="term" value="C:transmembrane transporter complex"/>
    <property type="evidence" value="ECO:0007669"/>
    <property type="project" value="UniProtKB-ARBA"/>
</dbReference>
<dbReference type="InterPro" id="IPR003439">
    <property type="entry name" value="ABC_transporter-like_ATP-bd"/>
</dbReference>
<protein>
    <submittedName>
        <fullName evidence="6">Macrolide ABC transporter ATP-binding protein</fullName>
    </submittedName>
</protein>
<dbReference type="InterPro" id="IPR017911">
    <property type="entry name" value="MacB-like_ATP-bd"/>
</dbReference>
<keyword evidence="2" id="KW-0547">Nucleotide-binding</keyword>
<dbReference type="Pfam" id="PF00005">
    <property type="entry name" value="ABC_tran"/>
    <property type="match status" value="1"/>
</dbReference>
<dbReference type="GO" id="GO:0005524">
    <property type="term" value="F:ATP binding"/>
    <property type="evidence" value="ECO:0007669"/>
    <property type="project" value="UniProtKB-KW"/>
</dbReference>
<dbReference type="EMBL" id="BNCK01000002">
    <property type="protein sequence ID" value="GHF84327.1"/>
    <property type="molecule type" value="Genomic_DNA"/>
</dbReference>